<dbReference type="AlphaFoldDB" id="A0A3Q0FKT6"/>
<keyword evidence="1" id="KW-0812">Transmembrane</keyword>
<proteinExistence type="predicted"/>
<protein>
    <submittedName>
        <fullName evidence="3">Uncharacterized protein LOC111242773</fullName>
    </submittedName>
</protein>
<sequence>MKRLLARCMETHCFCVSGLCNLQVVAHGCYLQTRVSVIWVAIMLGILIQFLLDGGEARLMVEILPWFQAARFRVSWWLGFVAWWPEGLVMARFVMWQQWRLGFHGGGTRVSILR</sequence>
<keyword evidence="2" id="KW-1185">Reference proteome</keyword>
<dbReference type="GeneID" id="111242773"/>
<feature type="transmembrane region" description="Helical" evidence="1">
    <location>
        <begin position="74"/>
        <end position="95"/>
    </location>
</feature>
<reference evidence="3" key="2">
    <citation type="submission" date="2025-08" db="UniProtKB">
        <authorList>
            <consortium name="RefSeq"/>
        </authorList>
    </citation>
    <scope>IDENTIFICATION</scope>
    <source>
        <tissue evidence="3">Leaf</tissue>
    </source>
</reference>
<feature type="transmembrane region" description="Helical" evidence="1">
    <location>
        <begin position="36"/>
        <end position="53"/>
    </location>
</feature>
<organism evidence="2 3">
    <name type="scientific">Vigna radiata var. radiata</name>
    <name type="common">Mung bean</name>
    <name type="synonym">Phaseolus aureus</name>
    <dbReference type="NCBI Taxonomy" id="3916"/>
    <lineage>
        <taxon>Eukaryota</taxon>
        <taxon>Viridiplantae</taxon>
        <taxon>Streptophyta</taxon>
        <taxon>Embryophyta</taxon>
        <taxon>Tracheophyta</taxon>
        <taxon>Spermatophyta</taxon>
        <taxon>Magnoliopsida</taxon>
        <taxon>eudicotyledons</taxon>
        <taxon>Gunneridae</taxon>
        <taxon>Pentapetalae</taxon>
        <taxon>rosids</taxon>
        <taxon>fabids</taxon>
        <taxon>Fabales</taxon>
        <taxon>Fabaceae</taxon>
        <taxon>Papilionoideae</taxon>
        <taxon>50 kb inversion clade</taxon>
        <taxon>NPAAA clade</taxon>
        <taxon>indigoferoid/millettioid clade</taxon>
        <taxon>Phaseoleae</taxon>
        <taxon>Vigna</taxon>
    </lineage>
</organism>
<dbReference type="RefSeq" id="XP_022643259.1">
    <property type="nucleotide sequence ID" value="XM_022787538.1"/>
</dbReference>
<dbReference type="KEGG" id="vra:111242773"/>
<evidence type="ECO:0000256" key="1">
    <source>
        <dbReference type="SAM" id="Phobius"/>
    </source>
</evidence>
<dbReference type="Proteomes" id="UP000087766">
    <property type="component" value="Chromosome 11"/>
</dbReference>
<name>A0A3Q0FKT6_VIGRR</name>
<keyword evidence="1" id="KW-1133">Transmembrane helix</keyword>
<gene>
    <name evidence="3" type="primary">LOC111242773</name>
</gene>
<keyword evidence="1" id="KW-0472">Membrane</keyword>
<evidence type="ECO:0000313" key="2">
    <source>
        <dbReference type="Proteomes" id="UP000087766"/>
    </source>
</evidence>
<accession>A0A3Q0FKT6</accession>
<evidence type="ECO:0000313" key="3">
    <source>
        <dbReference type="RefSeq" id="XP_022643259.1"/>
    </source>
</evidence>
<reference evidence="2" key="1">
    <citation type="journal article" date="2014" name="Nat. Commun.">
        <title>Genome sequence of mungbean and insights into evolution within Vigna species.</title>
        <authorList>
            <person name="Kang Y.J."/>
            <person name="Kim S.K."/>
            <person name="Kim M.Y."/>
            <person name="Lestari P."/>
            <person name="Kim K.H."/>
            <person name="Ha B.K."/>
            <person name="Jun T.H."/>
            <person name="Hwang W.J."/>
            <person name="Lee T."/>
            <person name="Lee J."/>
            <person name="Shim S."/>
            <person name="Yoon M.Y."/>
            <person name="Jang Y.E."/>
            <person name="Han K.S."/>
            <person name="Taeprayoon P."/>
            <person name="Yoon N."/>
            <person name="Somta P."/>
            <person name="Tanya P."/>
            <person name="Kim K.S."/>
            <person name="Gwag J.G."/>
            <person name="Moon J.K."/>
            <person name="Lee Y.H."/>
            <person name="Park B.S."/>
            <person name="Bombarely A."/>
            <person name="Doyle J.J."/>
            <person name="Jackson S.A."/>
            <person name="Schafleitner R."/>
            <person name="Srinives P."/>
            <person name="Varshney R.K."/>
            <person name="Lee S.H."/>
        </authorList>
    </citation>
    <scope>NUCLEOTIDE SEQUENCE [LARGE SCALE GENOMIC DNA]</scope>
    <source>
        <strain evidence="2">cv. VC1973A</strain>
    </source>
</reference>